<gene>
    <name evidence="2" type="ORF">LWC34_13675</name>
</gene>
<protein>
    <submittedName>
        <fullName evidence="2">Helix-turn-helix domain-containing protein</fullName>
    </submittedName>
</protein>
<dbReference type="Gene3D" id="1.10.260.40">
    <property type="entry name" value="lambda repressor-like DNA-binding domains"/>
    <property type="match status" value="1"/>
</dbReference>
<organism evidence="2 3">
    <name type="scientific">Kibdelosporangium philippinense</name>
    <dbReference type="NCBI Taxonomy" id="211113"/>
    <lineage>
        <taxon>Bacteria</taxon>
        <taxon>Bacillati</taxon>
        <taxon>Actinomycetota</taxon>
        <taxon>Actinomycetes</taxon>
        <taxon>Pseudonocardiales</taxon>
        <taxon>Pseudonocardiaceae</taxon>
        <taxon>Kibdelosporangium</taxon>
    </lineage>
</organism>
<dbReference type="CDD" id="cd00093">
    <property type="entry name" value="HTH_XRE"/>
    <property type="match status" value="1"/>
</dbReference>
<dbReference type="SMART" id="SM00530">
    <property type="entry name" value="HTH_XRE"/>
    <property type="match status" value="1"/>
</dbReference>
<reference evidence="2 3" key="1">
    <citation type="submission" date="2021-12" db="EMBL/GenBank/DDBJ databases">
        <title>Genome sequence of Kibdelosporangium philippinense ATCC 49844.</title>
        <authorList>
            <person name="Fedorov E.A."/>
            <person name="Omeragic M."/>
            <person name="Shalygina K.F."/>
            <person name="Maclea K.S."/>
        </authorList>
    </citation>
    <scope>NUCLEOTIDE SEQUENCE [LARGE SCALE GENOMIC DNA]</scope>
    <source>
        <strain evidence="2 3">ATCC 49844</strain>
    </source>
</reference>
<dbReference type="SUPFAM" id="SSF52540">
    <property type="entry name" value="P-loop containing nucleoside triphosphate hydrolases"/>
    <property type="match status" value="1"/>
</dbReference>
<dbReference type="RefSeq" id="WP_233725425.1">
    <property type="nucleotide sequence ID" value="NZ_JAJVCN010000001.1"/>
</dbReference>
<dbReference type="InterPro" id="IPR001387">
    <property type="entry name" value="Cro/C1-type_HTH"/>
</dbReference>
<proteinExistence type="predicted"/>
<dbReference type="InterPro" id="IPR027417">
    <property type="entry name" value="P-loop_NTPase"/>
</dbReference>
<comment type="caution">
    <text evidence="2">The sequence shown here is derived from an EMBL/GenBank/DDBJ whole genome shotgun (WGS) entry which is preliminary data.</text>
</comment>
<dbReference type="PROSITE" id="PS50943">
    <property type="entry name" value="HTH_CROC1"/>
    <property type="match status" value="1"/>
</dbReference>
<evidence type="ECO:0000313" key="3">
    <source>
        <dbReference type="Proteomes" id="UP001521150"/>
    </source>
</evidence>
<name>A0ABS8Z7K6_9PSEU</name>
<dbReference type="Pfam" id="PF20703">
    <property type="entry name" value="nSTAND1"/>
    <property type="match status" value="1"/>
</dbReference>
<dbReference type="Proteomes" id="UP001521150">
    <property type="component" value="Unassembled WGS sequence"/>
</dbReference>
<dbReference type="InterPro" id="IPR049052">
    <property type="entry name" value="nSTAND1"/>
</dbReference>
<dbReference type="EMBL" id="JAJVCN010000001">
    <property type="protein sequence ID" value="MCE7003871.1"/>
    <property type="molecule type" value="Genomic_DNA"/>
</dbReference>
<dbReference type="InterPro" id="IPR010982">
    <property type="entry name" value="Lambda_DNA-bd_dom_sf"/>
</dbReference>
<sequence length="217" mass="23736">MPRAERPLATGDSALLRFAADLRLLRQKAGNPTYRELARQAHFSVTTLSSAANGRQLPSLNVALAYVRVCGGDEAEWEQRWHEVAAETAIAELEAVPGESDTQSPYVGLAAFQPEDAEWFHGRERLVDELAERMTRQRFVAVFGASGAGKSSLMRAGLVPRWPGPVVLFTPGPHPVEETAVHIARLAGTAPGQLYTDLMADAQISTEPCGWRWTRTC</sequence>
<accession>A0ABS8Z7K6</accession>
<evidence type="ECO:0000313" key="2">
    <source>
        <dbReference type="EMBL" id="MCE7003871.1"/>
    </source>
</evidence>
<evidence type="ECO:0000259" key="1">
    <source>
        <dbReference type="PROSITE" id="PS50943"/>
    </source>
</evidence>
<dbReference type="Gene3D" id="3.40.50.300">
    <property type="entry name" value="P-loop containing nucleotide triphosphate hydrolases"/>
    <property type="match status" value="1"/>
</dbReference>
<dbReference type="Pfam" id="PF13560">
    <property type="entry name" value="HTH_31"/>
    <property type="match status" value="1"/>
</dbReference>
<dbReference type="SUPFAM" id="SSF47413">
    <property type="entry name" value="lambda repressor-like DNA-binding domains"/>
    <property type="match status" value="1"/>
</dbReference>
<feature type="domain" description="HTH cro/C1-type" evidence="1">
    <location>
        <begin position="22"/>
        <end position="77"/>
    </location>
</feature>
<keyword evidence="3" id="KW-1185">Reference proteome</keyword>